<evidence type="ECO:0000313" key="1">
    <source>
        <dbReference type="EMBL" id="SFM09359.1"/>
    </source>
</evidence>
<accession>A0A1I4N1G3</accession>
<organism evidence="1 2">
    <name type="scientific">Pelosinus propionicus DSM 13327</name>
    <dbReference type="NCBI Taxonomy" id="1123291"/>
    <lineage>
        <taxon>Bacteria</taxon>
        <taxon>Bacillati</taxon>
        <taxon>Bacillota</taxon>
        <taxon>Negativicutes</taxon>
        <taxon>Selenomonadales</taxon>
        <taxon>Sporomusaceae</taxon>
        <taxon>Pelosinus</taxon>
    </lineage>
</organism>
<dbReference type="EMBL" id="FOTS01000040">
    <property type="protein sequence ID" value="SFM09359.1"/>
    <property type="molecule type" value="Genomic_DNA"/>
</dbReference>
<proteinExistence type="predicted"/>
<protein>
    <submittedName>
        <fullName evidence="1">Uncharacterized protein</fullName>
    </submittedName>
</protein>
<gene>
    <name evidence="1" type="ORF">SAMN04490355_104035</name>
</gene>
<dbReference type="STRING" id="1123291.SAMN04490355_104035"/>
<dbReference type="RefSeq" id="WP_090940830.1">
    <property type="nucleotide sequence ID" value="NZ_FOTS01000040.1"/>
</dbReference>
<keyword evidence="2" id="KW-1185">Reference proteome</keyword>
<evidence type="ECO:0000313" key="2">
    <source>
        <dbReference type="Proteomes" id="UP000199520"/>
    </source>
</evidence>
<name>A0A1I4N1G3_9FIRM</name>
<dbReference type="OrthoDB" id="9890564at2"/>
<dbReference type="AlphaFoldDB" id="A0A1I4N1G3"/>
<reference evidence="2" key="1">
    <citation type="submission" date="2016-10" db="EMBL/GenBank/DDBJ databases">
        <authorList>
            <person name="Varghese N."/>
            <person name="Submissions S."/>
        </authorList>
    </citation>
    <scope>NUCLEOTIDE SEQUENCE [LARGE SCALE GENOMIC DNA]</scope>
    <source>
        <strain evidence="2">DSM 13327</strain>
    </source>
</reference>
<sequence length="130" mass="14775">MTYDPNTLPEYISEELEAPQLHQLGCKLSNEVARLTKIVGGYEIGFKSAERNYKRSLAKAMVMHKDYKVATIVKAMADNEPYIIDQAALLEKAEVLLIMGKAELEGRDKQYQAVKKLIDLKVQELRTFRG</sequence>
<dbReference type="Proteomes" id="UP000199520">
    <property type="component" value="Unassembled WGS sequence"/>
</dbReference>